<sequence length="165" mass="18155">TPVVPETGNNRGASKLDVVDTTADVELGFLGIAKSEGLFTAVTLLSFVALSPWIGYNYEMESLMNRIGGDPALTPEWMVSSFYLIGLLALFFFLHDVVFWRYVALDLEGVLKGDYDPLEKLAKIPRLKSLVEWHGRNLAVSKDGKFCGLVVTAQALFGVLVQVEN</sequence>
<accession>A0ABQ6N9B1</accession>
<comment type="caution">
    <text evidence="2">The sequence shown here is derived from an EMBL/GenBank/DDBJ whole genome shotgun (WGS) entry which is preliminary data.</text>
</comment>
<organism evidence="2 3">
    <name type="scientific">Tetraparma gracilis</name>
    <dbReference type="NCBI Taxonomy" id="2962635"/>
    <lineage>
        <taxon>Eukaryota</taxon>
        <taxon>Sar</taxon>
        <taxon>Stramenopiles</taxon>
        <taxon>Ochrophyta</taxon>
        <taxon>Bolidophyceae</taxon>
        <taxon>Parmales</taxon>
        <taxon>Triparmaceae</taxon>
        <taxon>Tetraparma</taxon>
    </lineage>
</organism>
<evidence type="ECO:0000256" key="1">
    <source>
        <dbReference type="SAM" id="Phobius"/>
    </source>
</evidence>
<evidence type="ECO:0000313" key="2">
    <source>
        <dbReference type="EMBL" id="GMI50418.1"/>
    </source>
</evidence>
<feature type="transmembrane region" description="Helical" evidence="1">
    <location>
        <begin position="37"/>
        <end position="56"/>
    </location>
</feature>
<proteinExistence type="predicted"/>
<name>A0ABQ6N9B1_9STRA</name>
<evidence type="ECO:0000313" key="3">
    <source>
        <dbReference type="Proteomes" id="UP001165060"/>
    </source>
</evidence>
<dbReference type="EMBL" id="BRYB01006913">
    <property type="protein sequence ID" value="GMI50418.1"/>
    <property type="molecule type" value="Genomic_DNA"/>
</dbReference>
<feature type="non-terminal residue" evidence="2">
    <location>
        <position position="1"/>
    </location>
</feature>
<feature type="transmembrane region" description="Helical" evidence="1">
    <location>
        <begin position="82"/>
        <end position="103"/>
    </location>
</feature>
<dbReference type="Proteomes" id="UP001165060">
    <property type="component" value="Unassembled WGS sequence"/>
</dbReference>
<protein>
    <submittedName>
        <fullName evidence="2">Uncharacterized protein</fullName>
    </submittedName>
</protein>
<keyword evidence="1" id="KW-1133">Transmembrane helix</keyword>
<keyword evidence="1" id="KW-0812">Transmembrane</keyword>
<reference evidence="2 3" key="1">
    <citation type="journal article" date="2023" name="Commun. Biol.">
        <title>Genome analysis of Parmales, the sister group of diatoms, reveals the evolutionary specialization of diatoms from phago-mixotrophs to photoautotrophs.</title>
        <authorList>
            <person name="Ban H."/>
            <person name="Sato S."/>
            <person name="Yoshikawa S."/>
            <person name="Yamada K."/>
            <person name="Nakamura Y."/>
            <person name="Ichinomiya M."/>
            <person name="Sato N."/>
            <person name="Blanc-Mathieu R."/>
            <person name="Endo H."/>
            <person name="Kuwata A."/>
            <person name="Ogata H."/>
        </authorList>
    </citation>
    <scope>NUCLEOTIDE SEQUENCE [LARGE SCALE GENOMIC DNA]</scope>
</reference>
<keyword evidence="1" id="KW-0472">Membrane</keyword>
<feature type="non-terminal residue" evidence="2">
    <location>
        <position position="165"/>
    </location>
</feature>
<gene>
    <name evidence="2" type="ORF">TeGR_g1336</name>
</gene>
<keyword evidence="3" id="KW-1185">Reference proteome</keyword>